<dbReference type="OrthoDB" id="1641997at2"/>
<dbReference type="EMBL" id="RJQC01000001">
    <property type="protein sequence ID" value="RNM31381.1"/>
    <property type="molecule type" value="Genomic_DNA"/>
</dbReference>
<gene>
    <name evidence="2" type="ORF">EDX97_02135</name>
</gene>
<feature type="transmembrane region" description="Helical" evidence="1">
    <location>
        <begin position="421"/>
        <end position="438"/>
    </location>
</feature>
<comment type="caution">
    <text evidence="2">The sequence shown here is derived from an EMBL/GenBank/DDBJ whole genome shotgun (WGS) entry which is preliminary data.</text>
</comment>
<feature type="transmembrane region" description="Helical" evidence="1">
    <location>
        <begin position="66"/>
        <end position="90"/>
    </location>
</feature>
<feature type="transmembrane region" description="Helical" evidence="1">
    <location>
        <begin position="398"/>
        <end position="414"/>
    </location>
</feature>
<sequence>MYWLLSLVFWFFMFNFYYFLGDVLLDFFGYEKNAGKRLIIGFVFTFVFCFVVVFPCQILHLSWSIYFTAQIILFLIIIFSLIIIRHNLIVEKYVYLKSNFRTASKLFIKDNWILLSFVILFTAFAISNQLPYYYMNYDDGFYLGKMINSIGTPALENENYFNGSLLQKPSITLDRILNTYEVSYAFFSYIFHIRITFFTRVTMALNNYFIFCVVCKEVSKILINNKKYSQYVLVPFFYFLIPQGYLMYGASSIHIRSYDLWQFQTAMFYGGSIVRSLSIPLLMIFSWSLLQVIEWKKIVCVGFIILSLFSFSTVALPIVVLFGFLFLGIKLIDMFIVEFKYRNSKHLMLLILCTLLYIFVLIGTKGLDHFQLGNMTKKFAESTVEVNKWIIAYYSQDVLYLYGFVPCIISLFIWRKNRYQVYFPLFILFFYLLIRNMFFKELVYYSSMNVFFVILRVYSMMQYTILFMFGICLVQLIQNIADHCNIVFEIYGIVVMSSVLMIVGFNMNSIKKYDFLGSGMTSKGYDFSRVTDINTSMAPDITIRVGDYFNTLPYGNYRLYVSNGVPYDKINIPDISFNVVSNRIQLHTRNGFGKMSVNSEMLLNKFCVGEDVSFYRVQSLMKQYNIDYILVTNVKSKQRLLQAGYDMVLSNKGFDKNPYYLFRVKNYE</sequence>
<accession>A0A3N0I2Y7</accession>
<organism evidence="2 3">
    <name type="scientific">Absicoccus porci</name>
    <dbReference type="NCBI Taxonomy" id="2486576"/>
    <lineage>
        <taxon>Bacteria</taxon>
        <taxon>Bacillati</taxon>
        <taxon>Bacillota</taxon>
        <taxon>Erysipelotrichia</taxon>
        <taxon>Erysipelotrichales</taxon>
        <taxon>Erysipelotrichaceae</taxon>
        <taxon>Absicoccus</taxon>
    </lineage>
</organism>
<dbReference type="RefSeq" id="WP_128519539.1">
    <property type="nucleotide sequence ID" value="NZ_RJQC01000001.1"/>
</dbReference>
<keyword evidence="1" id="KW-0472">Membrane</keyword>
<protein>
    <submittedName>
        <fullName evidence="2">Uncharacterized protein</fullName>
    </submittedName>
</protein>
<keyword evidence="1" id="KW-0812">Transmembrane</keyword>
<evidence type="ECO:0000313" key="2">
    <source>
        <dbReference type="EMBL" id="RNM31381.1"/>
    </source>
</evidence>
<feature type="transmembrane region" description="Helical" evidence="1">
    <location>
        <begin position="450"/>
        <end position="474"/>
    </location>
</feature>
<evidence type="ECO:0000313" key="3">
    <source>
        <dbReference type="Proteomes" id="UP000276568"/>
    </source>
</evidence>
<feature type="transmembrane region" description="Helical" evidence="1">
    <location>
        <begin position="268"/>
        <end position="290"/>
    </location>
</feature>
<dbReference type="Proteomes" id="UP000276568">
    <property type="component" value="Unassembled WGS sequence"/>
</dbReference>
<feature type="transmembrane region" description="Helical" evidence="1">
    <location>
        <begin position="6"/>
        <end position="25"/>
    </location>
</feature>
<name>A0A3N0I2Y7_9FIRM</name>
<feature type="transmembrane region" description="Helical" evidence="1">
    <location>
        <begin position="37"/>
        <end position="60"/>
    </location>
</feature>
<proteinExistence type="predicted"/>
<evidence type="ECO:0000256" key="1">
    <source>
        <dbReference type="SAM" id="Phobius"/>
    </source>
</evidence>
<feature type="transmembrane region" description="Helical" evidence="1">
    <location>
        <begin position="302"/>
        <end position="327"/>
    </location>
</feature>
<feature type="transmembrane region" description="Helical" evidence="1">
    <location>
        <begin position="347"/>
        <end position="367"/>
    </location>
</feature>
<feature type="transmembrane region" description="Helical" evidence="1">
    <location>
        <begin position="228"/>
        <end position="248"/>
    </location>
</feature>
<reference evidence="2 3" key="1">
    <citation type="submission" date="2018-11" db="EMBL/GenBank/DDBJ databases">
        <title>Clostridium sp. nov., a member of the family Erysipelotrichaceae isolated from pig faeces.</title>
        <authorList>
            <person name="Chang Y.-H."/>
        </authorList>
    </citation>
    <scope>NUCLEOTIDE SEQUENCE [LARGE SCALE GENOMIC DNA]</scope>
    <source>
        <strain evidence="2 3">YH-panp20</strain>
    </source>
</reference>
<dbReference type="Pfam" id="PF19554">
    <property type="entry name" value="DUF6077"/>
    <property type="match status" value="1"/>
</dbReference>
<dbReference type="AlphaFoldDB" id="A0A3N0I2Y7"/>
<feature type="transmembrane region" description="Helical" evidence="1">
    <location>
        <begin position="111"/>
        <end position="134"/>
    </location>
</feature>
<keyword evidence="3" id="KW-1185">Reference proteome</keyword>
<keyword evidence="1" id="KW-1133">Transmembrane helix</keyword>
<feature type="transmembrane region" description="Helical" evidence="1">
    <location>
        <begin position="486"/>
        <end position="505"/>
    </location>
</feature>
<dbReference type="InterPro" id="IPR045723">
    <property type="entry name" value="DUF6077"/>
</dbReference>